<feature type="compositionally biased region" description="Low complexity" evidence="4">
    <location>
        <begin position="22"/>
        <end position="33"/>
    </location>
</feature>
<feature type="region of interest" description="Disordered" evidence="4">
    <location>
        <begin position="974"/>
        <end position="1001"/>
    </location>
</feature>
<feature type="region of interest" description="Disordered" evidence="4">
    <location>
        <begin position="873"/>
        <end position="928"/>
    </location>
</feature>
<keyword evidence="3" id="KW-0808">Transferase</keyword>
<dbReference type="InterPro" id="IPR044769">
    <property type="entry name" value="PIKfyve_PIPKc"/>
</dbReference>
<evidence type="ECO:0000256" key="1">
    <source>
        <dbReference type="ARBA" id="ARBA00022741"/>
    </source>
</evidence>
<dbReference type="OrthoDB" id="158357at2759"/>
<dbReference type="Gene3D" id="3.30.810.10">
    <property type="entry name" value="2-Layer Sandwich"/>
    <property type="match status" value="1"/>
</dbReference>
<dbReference type="PROSITE" id="PS51455">
    <property type="entry name" value="PIPK"/>
    <property type="match status" value="1"/>
</dbReference>
<dbReference type="PANTHER" id="PTHR45748:SF7">
    <property type="entry name" value="1-PHOSPHATIDYLINOSITOL 3-PHOSPHATE 5-KINASE-RELATED"/>
    <property type="match status" value="1"/>
</dbReference>
<feature type="region of interest" description="Disordered" evidence="4">
    <location>
        <begin position="808"/>
        <end position="841"/>
    </location>
</feature>
<feature type="region of interest" description="Disordered" evidence="4">
    <location>
        <begin position="1071"/>
        <end position="1118"/>
    </location>
</feature>
<feature type="region of interest" description="Disordered" evidence="4">
    <location>
        <begin position="1"/>
        <end position="40"/>
    </location>
</feature>
<feature type="compositionally biased region" description="Low complexity" evidence="4">
    <location>
        <begin position="568"/>
        <end position="588"/>
    </location>
</feature>
<reference evidence="7" key="2">
    <citation type="submission" date="2015-01" db="EMBL/GenBank/DDBJ databases">
        <title>Evolutionary Origins and Diversification of the Mycorrhizal Mutualists.</title>
        <authorList>
            <consortium name="DOE Joint Genome Institute"/>
            <consortium name="Mycorrhizal Genomics Consortium"/>
            <person name="Kohler A."/>
            <person name="Kuo A."/>
            <person name="Nagy L.G."/>
            <person name="Floudas D."/>
            <person name="Copeland A."/>
            <person name="Barry K.W."/>
            <person name="Cichocki N."/>
            <person name="Veneault-Fourrey C."/>
            <person name="LaButti K."/>
            <person name="Lindquist E.A."/>
            <person name="Lipzen A."/>
            <person name="Lundell T."/>
            <person name="Morin E."/>
            <person name="Murat C."/>
            <person name="Riley R."/>
            <person name="Ohm R."/>
            <person name="Sun H."/>
            <person name="Tunlid A."/>
            <person name="Henrissat B."/>
            <person name="Grigoriev I.V."/>
            <person name="Hibbett D.S."/>
            <person name="Martin F."/>
        </authorList>
    </citation>
    <scope>NUCLEOTIDE SEQUENCE [LARGE SCALE GENOMIC DNA]</scope>
    <source>
        <strain evidence="7">MUT 4182</strain>
    </source>
</reference>
<dbReference type="EMBL" id="KN823092">
    <property type="protein sequence ID" value="KIO23123.1"/>
    <property type="molecule type" value="Genomic_DNA"/>
</dbReference>
<feature type="compositionally biased region" description="Low complexity" evidence="4">
    <location>
        <begin position="294"/>
        <end position="314"/>
    </location>
</feature>
<dbReference type="InterPro" id="IPR027484">
    <property type="entry name" value="PInositol-4-P-5-kinase_N"/>
</dbReference>
<dbReference type="GO" id="GO:0010008">
    <property type="term" value="C:endosome membrane"/>
    <property type="evidence" value="ECO:0007669"/>
    <property type="project" value="TreeGrafter"/>
</dbReference>
<feature type="compositionally biased region" description="Polar residues" evidence="4">
    <location>
        <begin position="1071"/>
        <end position="1092"/>
    </location>
</feature>
<feature type="region of interest" description="Disordered" evidence="4">
    <location>
        <begin position="1152"/>
        <end position="1181"/>
    </location>
</feature>
<dbReference type="GO" id="GO:0005524">
    <property type="term" value="F:ATP binding"/>
    <property type="evidence" value="ECO:0007669"/>
    <property type="project" value="UniProtKB-UniRule"/>
</dbReference>
<reference evidence="6 7" key="1">
    <citation type="submission" date="2014-04" db="EMBL/GenBank/DDBJ databases">
        <authorList>
            <consortium name="DOE Joint Genome Institute"/>
            <person name="Kuo A."/>
            <person name="Girlanda M."/>
            <person name="Perotto S."/>
            <person name="Kohler A."/>
            <person name="Nagy L.G."/>
            <person name="Floudas D."/>
            <person name="Copeland A."/>
            <person name="Barry K.W."/>
            <person name="Cichocki N."/>
            <person name="Veneault-Fourrey C."/>
            <person name="LaButti K."/>
            <person name="Lindquist E.A."/>
            <person name="Lipzen A."/>
            <person name="Lundell T."/>
            <person name="Morin E."/>
            <person name="Murat C."/>
            <person name="Sun H."/>
            <person name="Tunlid A."/>
            <person name="Henrissat B."/>
            <person name="Grigoriev I.V."/>
            <person name="Hibbett D.S."/>
            <person name="Martin F."/>
            <person name="Nordberg H.P."/>
            <person name="Cantor M.N."/>
            <person name="Hua S.X."/>
        </authorList>
    </citation>
    <scope>NUCLEOTIDE SEQUENCE [LARGE SCALE GENOMIC DNA]</scope>
    <source>
        <strain evidence="6 7">MUT 4182</strain>
    </source>
</reference>
<evidence type="ECO:0000313" key="7">
    <source>
        <dbReference type="Proteomes" id="UP000054248"/>
    </source>
</evidence>
<feature type="region of interest" description="Disordered" evidence="4">
    <location>
        <begin position="1624"/>
        <end position="1658"/>
    </location>
</feature>
<dbReference type="InterPro" id="IPR002498">
    <property type="entry name" value="PInositol-4-P-4/5-kinase_core"/>
</dbReference>
<evidence type="ECO:0000313" key="6">
    <source>
        <dbReference type="EMBL" id="KIO23123.1"/>
    </source>
</evidence>
<evidence type="ECO:0000256" key="2">
    <source>
        <dbReference type="ARBA" id="ARBA00022840"/>
    </source>
</evidence>
<dbReference type="PANTHER" id="PTHR45748">
    <property type="entry name" value="1-PHOSPHATIDYLINOSITOL 3-PHOSPHATE 5-KINASE-RELATED"/>
    <property type="match status" value="1"/>
</dbReference>
<feature type="compositionally biased region" description="Basic and acidic residues" evidence="4">
    <location>
        <begin position="1335"/>
        <end position="1353"/>
    </location>
</feature>
<dbReference type="HOGENOM" id="CLU_000803_1_0_1"/>
<dbReference type="GO" id="GO:0000329">
    <property type="term" value="C:fungal-type vacuole membrane"/>
    <property type="evidence" value="ECO:0007669"/>
    <property type="project" value="TreeGrafter"/>
</dbReference>
<feature type="region of interest" description="Disordered" evidence="4">
    <location>
        <begin position="1297"/>
        <end position="1370"/>
    </location>
</feature>
<feature type="compositionally biased region" description="Basic and acidic residues" evidence="4">
    <location>
        <begin position="974"/>
        <end position="987"/>
    </location>
</feature>
<organism evidence="6 7">
    <name type="scientific">Tulasnella calospora MUT 4182</name>
    <dbReference type="NCBI Taxonomy" id="1051891"/>
    <lineage>
        <taxon>Eukaryota</taxon>
        <taxon>Fungi</taxon>
        <taxon>Dikarya</taxon>
        <taxon>Basidiomycota</taxon>
        <taxon>Agaricomycotina</taxon>
        <taxon>Agaricomycetes</taxon>
        <taxon>Cantharellales</taxon>
        <taxon>Tulasnellaceae</taxon>
        <taxon>Tulasnella</taxon>
    </lineage>
</organism>
<feature type="compositionally biased region" description="Polar residues" evidence="4">
    <location>
        <begin position="550"/>
        <end position="567"/>
    </location>
</feature>
<sequence length="1806" mass="195217">MDAATPKPHSKPLPDLPPPSAFKPKPSLEANNSPNPPPLSLPATLHLRRLLSNALEEEHVAFQWLPYLEDALQALSAAVRSGSWATGSKHKRLAIRAASKLQRAGSQSKEPSIPPTPSNTEVTESQLIDSDWVHADRESAKALDAVLLAKLDARIAASTVPAPTTTPTHMVITLAPHEVARQFPELGIDFDLRPHREGCAFTVRSFSLPFYGDESGGHHGSGGEILAGFEEWKGIALHPSMTEVRIVGGDFSLKGVHSKDELAALTRILRAGLEAGLFENYQIPLKYSTPSPPVSNSNTQPASALSPALPPASSKPNRRTKAPSGLWNFISKKTEGILKPLQGSTPSRPETEKDSTAQSAPPQPANAISDGFAIPVHLSNRVSLDLVRTFSQHIRLSTSRREDQGPSLDIQLPPPPVQVFSKIVTRLTNDKVLLSTSPDVRIPPPSLLLRLAERERSFLFGESNASTQQLSTHGRLRLSGEDRVGLNSLAGWTQSSLEVPNVDDLLAKLTGVSAFVRHQSIRVLYTEHVPVLEQPSEEKLERKGKLRGQNEGSTSPSLDSATTEVTPTASGITLGSTTTGETSHTSAAPESPPSKLPTQPPQTISCLPASWKHYQYFAQGSDQSLGEFILDICQAAEAHEVCGRAGCCRLRKDHGLEWVHAGAKITAKVEELSDETRGSAEGTHAGGIVWLWSSCKDCNKRTEEYAMSDAAFNYSFAKYLELMFYSPSFACIQPMVCEHTAQNDKTPPSTAPSTTHSRIQIRRHFRHNNFFLTLQTSTIEPDLFEVRVPRVQIVKSVAEVKKEEGLQIEGDQVKKPDQPKFSSPSRSPEDAPEEPGAHRERDDLRLEITYWWSGLKEHLTKLEEHLAGEAHHLKIKRLPTTPDDGEGSRRTSASQDQSDLSAVPGLSPSLKGPVPSESEATLASSTSTTTVDLAMSDRLNALRQSYQQTEQGLYKVLAETPDCHLNDVRRKFRTKSEQAKRKLEKSLAKHGTGPDDVLGDIGPFESGPYEPEWWAPGHHLVPKSRVIVREKDWGSIVAYTLSSPEYTRELSNMTAGRTGSWLTGSDSPMLKATSQVNSTPSSLSLASITPSPSLDEPGSALAPPHDAESDIEDGPAERDDASFSAVITRKEHPKDAAGILGLRDVLRNQRSIDTPSFTPHSSGFSGSGSANGSASSGGVSSTFKSLGNSASKLIRYGQGPSNSADTGMPPSAWARAELELSLQPAKGELKAVSGPQMTAAGSGGGKLSDILAQADEDARALGITITDPSPSTPSTGDIHVSESTPKAAFLKLLKSPSAVEEMEEESSTATATPTVGGNTKLPTEAPGVPLPESRNGSESEKPTALELSLHSREPTGSTIAPPVPPKDRMSTDLNRDLPATPTPLSRVILPGPKDLPHFATTGGSAGASGSITSTVASAIRYVLGSQAPATPPKHLGLLSLNPSSGAGAIYPPIDDRPHLKYEFSLGKRAKFSCTVYYARQFDFLRKRCNVDSALTKGSAFDAGIIRSLERCVGWEAEVNVSSSFLKTEDDKFIIKTLVNAWNVADLQVLLELAPSYFRYMDMTASHASVLAKLMGFYTIEVQTLDPKVKMKADLLVMENLFWNLNVAPGRTFDLKGIAGRKVKRPKAGGAKDKGSKDEVSSDVERPTGERRRVKAPASRSVTPLAVQKPLYDNEWIEGQQKAMLLVEPHSKAILKEAIHNDAEFLAKSNIMDYSLLLGLDKDRRQIACGLVDTIGSYTFAKTLEYKAKQGLTGGSGREITVVPPNEYQDRFVNSMEGYFVACPDKWCKGPLPLDNRVDLASLPAVL</sequence>
<keyword evidence="1 3" id="KW-0547">Nucleotide-binding</keyword>
<feature type="compositionally biased region" description="Basic and acidic residues" evidence="4">
    <location>
        <begin position="1629"/>
        <end position="1650"/>
    </location>
</feature>
<feature type="compositionally biased region" description="Basic and acidic residues" evidence="4">
    <location>
        <begin position="808"/>
        <end position="818"/>
    </location>
</feature>
<name>A0A0C3KP08_9AGAM</name>
<feature type="region of interest" description="Disordered" evidence="4">
    <location>
        <begin position="291"/>
        <end position="326"/>
    </location>
</feature>
<feature type="region of interest" description="Disordered" evidence="4">
    <location>
        <begin position="534"/>
        <end position="602"/>
    </location>
</feature>
<dbReference type="Pfam" id="PF01504">
    <property type="entry name" value="PIP5K"/>
    <property type="match status" value="1"/>
</dbReference>
<keyword evidence="2 3" id="KW-0067">ATP-binding</keyword>
<feature type="compositionally biased region" description="Pro residues" evidence="4">
    <location>
        <begin position="590"/>
        <end position="600"/>
    </location>
</feature>
<dbReference type="GO" id="GO:0000285">
    <property type="term" value="F:1-phosphatidylinositol-3-phosphate 5-kinase activity"/>
    <property type="evidence" value="ECO:0007669"/>
    <property type="project" value="InterPro"/>
</dbReference>
<keyword evidence="7" id="KW-1185">Reference proteome</keyword>
<dbReference type="SMART" id="SM00330">
    <property type="entry name" value="PIPKc"/>
    <property type="match status" value="1"/>
</dbReference>
<protein>
    <recommendedName>
        <fullName evidence="5">PIPK domain-containing protein</fullName>
    </recommendedName>
</protein>
<feature type="compositionally biased region" description="Low complexity" evidence="4">
    <location>
        <begin position="1161"/>
        <end position="1181"/>
    </location>
</feature>
<feature type="compositionally biased region" description="Polar residues" evidence="4">
    <location>
        <begin position="890"/>
        <end position="900"/>
    </location>
</feature>
<dbReference type="SUPFAM" id="SSF56104">
    <property type="entry name" value="SAICAR synthase-like"/>
    <property type="match status" value="1"/>
</dbReference>
<feature type="domain" description="PIPK" evidence="5">
    <location>
        <begin position="1407"/>
        <end position="1779"/>
    </location>
</feature>
<feature type="compositionally biased region" description="Low complexity" evidence="4">
    <location>
        <begin position="916"/>
        <end position="928"/>
    </location>
</feature>
<gene>
    <name evidence="6" type="ORF">M407DRAFT_27362</name>
</gene>
<dbReference type="Gene3D" id="3.30.800.10">
    <property type="entry name" value="Phosphatidylinositol Phosphate Kinase II Beta"/>
    <property type="match status" value="1"/>
</dbReference>
<feature type="region of interest" description="Disordered" evidence="4">
    <location>
        <begin position="98"/>
        <end position="123"/>
    </location>
</feature>
<dbReference type="STRING" id="1051891.A0A0C3KP08"/>
<dbReference type="Proteomes" id="UP000054248">
    <property type="component" value="Unassembled WGS sequence"/>
</dbReference>
<feature type="region of interest" description="Disordered" evidence="4">
    <location>
        <begin position="338"/>
        <end position="368"/>
    </location>
</feature>
<keyword evidence="3" id="KW-0418">Kinase</keyword>
<evidence type="ECO:0000256" key="4">
    <source>
        <dbReference type="SAM" id="MobiDB-lite"/>
    </source>
</evidence>
<accession>A0A0C3KP08</accession>
<proteinExistence type="predicted"/>
<evidence type="ECO:0000259" key="5">
    <source>
        <dbReference type="PROSITE" id="PS51455"/>
    </source>
</evidence>
<dbReference type="GO" id="GO:0046854">
    <property type="term" value="P:phosphatidylinositol phosphate biosynthetic process"/>
    <property type="evidence" value="ECO:0007669"/>
    <property type="project" value="TreeGrafter"/>
</dbReference>
<dbReference type="InterPro" id="IPR027483">
    <property type="entry name" value="PInositol-4-P-4/5-kinase_C_sf"/>
</dbReference>
<dbReference type="CDD" id="cd17300">
    <property type="entry name" value="PIPKc_PIKfyve"/>
    <property type="match status" value="1"/>
</dbReference>
<evidence type="ECO:0000256" key="3">
    <source>
        <dbReference type="PROSITE-ProRule" id="PRU00781"/>
    </source>
</evidence>